<organism evidence="6 7">
    <name type="scientific">Sphingomonas hylomeconis</name>
    <dbReference type="NCBI Taxonomy" id="1395958"/>
    <lineage>
        <taxon>Bacteria</taxon>
        <taxon>Pseudomonadati</taxon>
        <taxon>Pseudomonadota</taxon>
        <taxon>Alphaproteobacteria</taxon>
        <taxon>Sphingomonadales</taxon>
        <taxon>Sphingomonadaceae</taxon>
        <taxon>Sphingomonas</taxon>
    </lineage>
</organism>
<dbReference type="RefSeq" id="WP_261294470.1">
    <property type="nucleotide sequence ID" value="NZ_JANQBK010000008.1"/>
</dbReference>
<reference evidence="7" key="1">
    <citation type="journal article" date="2019" name="Int. J. Syst. Evol. Microbiol.">
        <title>The Global Catalogue of Microorganisms (GCM) 10K type strain sequencing project: providing services to taxonomists for standard genome sequencing and annotation.</title>
        <authorList>
            <consortium name="The Broad Institute Genomics Platform"/>
            <consortium name="The Broad Institute Genome Sequencing Center for Infectious Disease"/>
            <person name="Wu L."/>
            <person name="Ma J."/>
        </authorList>
    </citation>
    <scope>NUCLEOTIDE SEQUENCE [LARGE SCALE GENOMIC DNA]</scope>
    <source>
        <strain evidence="7">KCTC 42739</strain>
    </source>
</reference>
<dbReference type="InterPro" id="IPR044398">
    <property type="entry name" value="Globin-sensor_dom"/>
</dbReference>
<dbReference type="PRINTS" id="PR00260">
    <property type="entry name" value="CHEMTRNSDUCR"/>
</dbReference>
<evidence type="ECO:0000256" key="3">
    <source>
        <dbReference type="PROSITE-ProRule" id="PRU00284"/>
    </source>
</evidence>
<name>A0ABV7SYZ0_9SPHN</name>
<dbReference type="Gene3D" id="1.10.287.950">
    <property type="entry name" value="Methyl-accepting chemotaxis protein"/>
    <property type="match status" value="1"/>
</dbReference>
<comment type="similarity">
    <text evidence="2">Belongs to the methyl-accepting chemotaxis (MCP) protein family.</text>
</comment>
<protein>
    <submittedName>
        <fullName evidence="6">Methyl-accepting chemotaxis protein</fullName>
    </submittedName>
</protein>
<accession>A0ABV7SYZ0</accession>
<keyword evidence="1" id="KW-0145">Chemotaxis</keyword>
<dbReference type="PANTHER" id="PTHR43531:SF11">
    <property type="entry name" value="METHYL-ACCEPTING CHEMOTAXIS PROTEIN 3"/>
    <property type="match status" value="1"/>
</dbReference>
<comment type="caution">
    <text evidence="6">The sequence shown here is derived from an EMBL/GenBank/DDBJ whole genome shotgun (WGS) entry which is preliminary data.</text>
</comment>
<proteinExistence type="inferred from homology"/>
<evidence type="ECO:0000256" key="2">
    <source>
        <dbReference type="ARBA" id="ARBA00029447"/>
    </source>
</evidence>
<evidence type="ECO:0000313" key="7">
    <source>
        <dbReference type="Proteomes" id="UP001595713"/>
    </source>
</evidence>
<evidence type="ECO:0000256" key="4">
    <source>
        <dbReference type="SAM" id="Coils"/>
    </source>
</evidence>
<dbReference type="PROSITE" id="PS50111">
    <property type="entry name" value="CHEMOTAXIS_TRANSDUC_2"/>
    <property type="match status" value="1"/>
</dbReference>
<dbReference type="SUPFAM" id="SSF46458">
    <property type="entry name" value="Globin-like"/>
    <property type="match status" value="1"/>
</dbReference>
<evidence type="ECO:0000313" key="6">
    <source>
        <dbReference type="EMBL" id="MFC3582107.1"/>
    </source>
</evidence>
<dbReference type="EMBL" id="JBHRXP010000009">
    <property type="protein sequence ID" value="MFC3582107.1"/>
    <property type="molecule type" value="Genomic_DNA"/>
</dbReference>
<dbReference type="SMART" id="SM00283">
    <property type="entry name" value="MA"/>
    <property type="match status" value="1"/>
</dbReference>
<dbReference type="InterPro" id="IPR012292">
    <property type="entry name" value="Globin/Proto"/>
</dbReference>
<dbReference type="CDD" id="cd01068">
    <property type="entry name" value="globin_sensor"/>
    <property type="match status" value="1"/>
</dbReference>
<dbReference type="InterPro" id="IPR051310">
    <property type="entry name" value="MCP_chemotaxis"/>
</dbReference>
<gene>
    <name evidence="6" type="ORF">ACFONA_18200</name>
</gene>
<dbReference type="SUPFAM" id="SSF58104">
    <property type="entry name" value="Methyl-accepting chemotaxis protein (MCP) signaling domain"/>
    <property type="match status" value="1"/>
</dbReference>
<dbReference type="InterPro" id="IPR039379">
    <property type="entry name" value="Protoglobin_sensor_dom"/>
</dbReference>
<dbReference type="InterPro" id="IPR009050">
    <property type="entry name" value="Globin-like_sf"/>
</dbReference>
<dbReference type="Pfam" id="PF11563">
    <property type="entry name" value="Protoglobin"/>
    <property type="match status" value="1"/>
</dbReference>
<keyword evidence="4" id="KW-0175">Coiled coil</keyword>
<keyword evidence="7" id="KW-1185">Reference proteome</keyword>
<feature type="coiled-coil region" evidence="4">
    <location>
        <begin position="389"/>
        <end position="416"/>
    </location>
</feature>
<dbReference type="InterPro" id="IPR004090">
    <property type="entry name" value="Chemotax_Me-accpt_rcpt"/>
</dbReference>
<sequence length="517" mass="55954">MLSTIFGTIRARATGAPHLILNWQKAATLHVAFRDQRIAMSNKAVTERLTFMGMDQRQRSTLSRALPLVSTLLSGALDRFYSSARATAETSAFFRDEAHMARAKAAQEAHWNRILNGDFDDEFYSSVRRIGSVHARIGLEPRWYIGGYALVIEHLIEAVHKALSPWRRMLTMFRAPDPRSVSVALVKAALLDMELSVSIYFEEAQVERDAGIAALEGALSSLAMGNLTEELHGLPASFVKLEQSYNETLEKMRSTIGAVGASAAAIRAGSGEISNASDDLARRTESNAASIEQSSAALIQIDHRIKASTDSAGQTVERADQAINAVRGGRETAGEAMQAMHRVSDSAKGIDDVIEGLDKIAFQTRVLAMNAAVEAGRAGEAGRGFAVVADLVSALAMRAEEEAKRARDQLMLTQTDIITAVQAVEKVDSAFVAITANVDEVHTRLTGMVTDNLAQSATITEITAAVGSMEHSTQQNAAMVEQTSAAARTLNAEVELLTRQTSLFTVEERARAHHRVH</sequence>
<keyword evidence="3" id="KW-0807">Transducer</keyword>
<dbReference type="Proteomes" id="UP001595713">
    <property type="component" value="Unassembled WGS sequence"/>
</dbReference>
<dbReference type="PANTHER" id="PTHR43531">
    <property type="entry name" value="PROTEIN ICFG"/>
    <property type="match status" value="1"/>
</dbReference>
<dbReference type="Pfam" id="PF00015">
    <property type="entry name" value="MCPsignal"/>
    <property type="match status" value="1"/>
</dbReference>
<feature type="domain" description="Methyl-accepting transducer" evidence="5">
    <location>
        <begin position="262"/>
        <end position="491"/>
    </location>
</feature>
<dbReference type="InterPro" id="IPR004089">
    <property type="entry name" value="MCPsignal_dom"/>
</dbReference>
<evidence type="ECO:0000259" key="5">
    <source>
        <dbReference type="PROSITE" id="PS50111"/>
    </source>
</evidence>
<evidence type="ECO:0000256" key="1">
    <source>
        <dbReference type="ARBA" id="ARBA00022500"/>
    </source>
</evidence>
<dbReference type="Gene3D" id="1.10.490.10">
    <property type="entry name" value="Globins"/>
    <property type="match status" value="1"/>
</dbReference>